<dbReference type="EMBL" id="JBAPLV010000006">
    <property type="protein sequence ID" value="MEI4278336.1"/>
    <property type="molecule type" value="Genomic_DNA"/>
</dbReference>
<feature type="region of interest" description="Disordered" evidence="1">
    <location>
        <begin position="271"/>
        <end position="291"/>
    </location>
</feature>
<name>A0ABU8E3Y2_9ACTN</name>
<sequence length="291" mass="31581">MGDAEAPFGFDTAAWIWALPRPARRRGTPERVHLVDPQGVGGRGSDWVLHRTGLLPEEVTRRGAYLLTGAARTVVDVARTWSEVDAVAAADAALLRGLTTKAELLATLDRHATVAGTPAVRRVLDLADGRAESWLETCGRLAFAAGGLPPFVPQVEIWLDGELLKVVDGWYPEIALAVEFDGLTKYRGTAEEARRTIAEEKRVEDLLRSFGIRFVRVTYRMLTQGWTQLRDRVLRELAVAGPPARAFEERPRSTGKVRGGVQADDGWLWRAQDAVGGPGGPTGTSTPALGA</sequence>
<keyword evidence="3" id="KW-1185">Reference proteome</keyword>
<protein>
    <recommendedName>
        <fullName evidence="4">DUF559 domain-containing protein</fullName>
    </recommendedName>
</protein>
<dbReference type="Proteomes" id="UP001373496">
    <property type="component" value="Unassembled WGS sequence"/>
</dbReference>
<accession>A0ABU8E3Y2</accession>
<comment type="caution">
    <text evidence="2">The sequence shown here is derived from an EMBL/GenBank/DDBJ whole genome shotgun (WGS) entry which is preliminary data.</text>
</comment>
<evidence type="ECO:0000313" key="2">
    <source>
        <dbReference type="EMBL" id="MEI4278336.1"/>
    </source>
</evidence>
<reference evidence="2 3" key="1">
    <citation type="submission" date="2024-03" db="EMBL/GenBank/DDBJ databases">
        <title>Draft genome sequence of Klenkia terrae.</title>
        <authorList>
            <person name="Duangmal K."/>
            <person name="Chantavorakit T."/>
        </authorList>
    </citation>
    <scope>NUCLEOTIDE SEQUENCE [LARGE SCALE GENOMIC DNA]</scope>
    <source>
        <strain evidence="2 3">JCM 17786</strain>
    </source>
</reference>
<dbReference type="RefSeq" id="WP_225234142.1">
    <property type="nucleotide sequence ID" value="NZ_JBAPLV010000006.1"/>
</dbReference>
<organism evidence="2 3">
    <name type="scientific">Klenkia terrae</name>
    <dbReference type="NCBI Taxonomy" id="1052259"/>
    <lineage>
        <taxon>Bacteria</taxon>
        <taxon>Bacillati</taxon>
        <taxon>Actinomycetota</taxon>
        <taxon>Actinomycetes</taxon>
        <taxon>Geodermatophilales</taxon>
        <taxon>Geodermatophilaceae</taxon>
        <taxon>Klenkia</taxon>
    </lineage>
</organism>
<evidence type="ECO:0008006" key="4">
    <source>
        <dbReference type="Google" id="ProtNLM"/>
    </source>
</evidence>
<evidence type="ECO:0000256" key="1">
    <source>
        <dbReference type="SAM" id="MobiDB-lite"/>
    </source>
</evidence>
<evidence type="ECO:0000313" key="3">
    <source>
        <dbReference type="Proteomes" id="UP001373496"/>
    </source>
</evidence>
<gene>
    <name evidence="2" type="ORF">UXQ13_07645</name>
</gene>
<proteinExistence type="predicted"/>